<dbReference type="InterPro" id="IPR023346">
    <property type="entry name" value="Lysozyme-like_dom_sf"/>
</dbReference>
<dbReference type="CDD" id="cd00254">
    <property type="entry name" value="LT-like"/>
    <property type="match status" value="1"/>
</dbReference>
<dbReference type="Pfam" id="PF01464">
    <property type="entry name" value="SLT"/>
    <property type="match status" value="1"/>
</dbReference>
<dbReference type="InterPro" id="IPR006597">
    <property type="entry name" value="Sel1-like"/>
</dbReference>
<proteinExistence type="predicted"/>
<dbReference type="Pfam" id="PF08238">
    <property type="entry name" value="Sel1"/>
    <property type="match status" value="1"/>
</dbReference>
<dbReference type="SMART" id="SM00671">
    <property type="entry name" value="SEL1"/>
    <property type="match status" value="1"/>
</dbReference>
<dbReference type="Gene3D" id="1.25.40.10">
    <property type="entry name" value="Tetratricopeptide repeat domain"/>
    <property type="match status" value="1"/>
</dbReference>
<reference evidence="2" key="1">
    <citation type="submission" date="2016-10" db="EMBL/GenBank/DDBJ databases">
        <title>Sequence of Gallionella enrichment culture.</title>
        <authorList>
            <person name="Poehlein A."/>
            <person name="Muehling M."/>
            <person name="Daniel R."/>
        </authorList>
    </citation>
    <scope>NUCLEOTIDE SEQUENCE</scope>
</reference>
<dbReference type="GO" id="GO:0016829">
    <property type="term" value="F:lyase activity"/>
    <property type="evidence" value="ECO:0007669"/>
    <property type="project" value="UniProtKB-KW"/>
</dbReference>
<sequence>MSGFHIDGLGLKCVAAFILLWSLAGRAEEPDTADLAADPPQVRLILAKAMQLETSVEDANGMWDAAALYCQASRLGSTEAQYRLGMLYAFGRGVPENRAYAAALFSIAANQGNARARDMLDTVQFTSSALPACVMEASALPERPVPKVDLAHKTNIEMRIEALPEGKRWVVDLVKTLAGWYSIDPLLVLSVISVESNFKVNAASPKAAQGLMQIIPATSARFNVRNAYDATQNIKGGLAYLRWLLAYYQGDLTLVVAAYNAGEGAVNRYKGVPPFPETRHYVSRVLGLYENTRHPYDQSLAAPSAILVKKH</sequence>
<dbReference type="InterPro" id="IPR011990">
    <property type="entry name" value="TPR-like_helical_dom_sf"/>
</dbReference>
<gene>
    <name evidence="2" type="primary">slt_15</name>
    <name evidence="2" type="ORF">GALL_358570</name>
</gene>
<keyword evidence="2" id="KW-0456">Lyase</keyword>
<dbReference type="EMBL" id="MLJW01000813">
    <property type="protein sequence ID" value="OIQ82363.1"/>
    <property type="molecule type" value="Genomic_DNA"/>
</dbReference>
<organism evidence="2">
    <name type="scientific">mine drainage metagenome</name>
    <dbReference type="NCBI Taxonomy" id="410659"/>
    <lineage>
        <taxon>unclassified sequences</taxon>
        <taxon>metagenomes</taxon>
        <taxon>ecological metagenomes</taxon>
    </lineage>
</organism>
<dbReference type="InterPro" id="IPR008258">
    <property type="entry name" value="Transglycosylase_SLT_dom_1"/>
</dbReference>
<accession>A0A1J5QY29</accession>
<feature type="domain" description="Transglycosylase SLT" evidence="1">
    <location>
        <begin position="179"/>
        <end position="275"/>
    </location>
</feature>
<comment type="caution">
    <text evidence="2">The sequence shown here is derived from an EMBL/GenBank/DDBJ whole genome shotgun (WGS) entry which is preliminary data.</text>
</comment>
<dbReference type="SUPFAM" id="SSF81901">
    <property type="entry name" value="HCP-like"/>
    <property type="match status" value="1"/>
</dbReference>
<dbReference type="Gene3D" id="1.10.530.10">
    <property type="match status" value="1"/>
</dbReference>
<evidence type="ECO:0000313" key="2">
    <source>
        <dbReference type="EMBL" id="OIQ82363.1"/>
    </source>
</evidence>
<dbReference type="SUPFAM" id="SSF53955">
    <property type="entry name" value="Lysozyme-like"/>
    <property type="match status" value="1"/>
</dbReference>
<dbReference type="EC" id="4.2.2.-" evidence="2"/>
<dbReference type="AlphaFoldDB" id="A0A1J5QY29"/>
<name>A0A1J5QY29_9ZZZZ</name>
<protein>
    <submittedName>
        <fullName evidence="2">Soluble lytic murein transglycosylase</fullName>
        <ecNumber evidence="2">4.2.2.-</ecNumber>
    </submittedName>
</protein>
<dbReference type="PANTHER" id="PTHR37423:SF2">
    <property type="entry name" value="MEMBRANE-BOUND LYTIC MUREIN TRANSGLYCOSYLASE C"/>
    <property type="match status" value="1"/>
</dbReference>
<dbReference type="PANTHER" id="PTHR37423">
    <property type="entry name" value="SOLUBLE LYTIC MUREIN TRANSGLYCOSYLASE-RELATED"/>
    <property type="match status" value="1"/>
</dbReference>
<evidence type="ECO:0000259" key="1">
    <source>
        <dbReference type="Pfam" id="PF01464"/>
    </source>
</evidence>